<dbReference type="GO" id="GO:0015421">
    <property type="term" value="F:ABC-type oligopeptide transporter activity"/>
    <property type="evidence" value="ECO:0007669"/>
    <property type="project" value="TreeGrafter"/>
</dbReference>
<dbReference type="GO" id="GO:0005886">
    <property type="term" value="C:plasma membrane"/>
    <property type="evidence" value="ECO:0007669"/>
    <property type="project" value="UniProtKB-SubCell"/>
</dbReference>
<feature type="transmembrane region" description="Helical" evidence="9">
    <location>
        <begin position="69"/>
        <end position="90"/>
    </location>
</feature>
<dbReference type="Gene3D" id="1.20.1560.10">
    <property type="entry name" value="ABC transporter type 1, transmembrane domain"/>
    <property type="match status" value="1"/>
</dbReference>
<dbReference type="RefSeq" id="WP_097154018.1">
    <property type="nucleotide sequence ID" value="NZ_OBEL01000002.1"/>
</dbReference>
<feature type="transmembrane region" description="Helical" evidence="9">
    <location>
        <begin position="148"/>
        <end position="165"/>
    </location>
</feature>
<evidence type="ECO:0000256" key="4">
    <source>
        <dbReference type="ARBA" id="ARBA00022741"/>
    </source>
</evidence>
<keyword evidence="3 9" id="KW-0812">Transmembrane</keyword>
<comment type="subcellular location">
    <subcellularLocation>
        <location evidence="1">Cell membrane</location>
        <topology evidence="1">Multi-pass membrane protein</topology>
    </subcellularLocation>
</comment>
<evidence type="ECO:0000313" key="13">
    <source>
        <dbReference type="Proteomes" id="UP000219439"/>
    </source>
</evidence>
<dbReference type="EMBL" id="OBEL01000002">
    <property type="protein sequence ID" value="SNZ18937.1"/>
    <property type="molecule type" value="Genomic_DNA"/>
</dbReference>
<protein>
    <submittedName>
        <fullName evidence="12">ATP-binding cassette, subfamily B</fullName>
    </submittedName>
</protein>
<evidence type="ECO:0000256" key="9">
    <source>
        <dbReference type="SAM" id="Phobius"/>
    </source>
</evidence>
<evidence type="ECO:0000256" key="6">
    <source>
        <dbReference type="ARBA" id="ARBA00022989"/>
    </source>
</evidence>
<comment type="function">
    <text evidence="8">Part of an ABC transporter complex. Transmembrane domains (TMD) form a pore in the inner membrane and the ATP-binding domain (NBD) is responsible for energy generation.</text>
</comment>
<evidence type="ECO:0000256" key="7">
    <source>
        <dbReference type="ARBA" id="ARBA00023136"/>
    </source>
</evidence>
<dbReference type="Pfam" id="PF00664">
    <property type="entry name" value="ABC_membrane"/>
    <property type="match status" value="1"/>
</dbReference>
<dbReference type="InterPro" id="IPR003593">
    <property type="entry name" value="AAA+_ATPase"/>
</dbReference>
<dbReference type="GO" id="GO:0005524">
    <property type="term" value="F:ATP binding"/>
    <property type="evidence" value="ECO:0007669"/>
    <property type="project" value="UniProtKB-KW"/>
</dbReference>
<dbReference type="CDD" id="cd18575">
    <property type="entry name" value="ABC_6TM_bac_exporter_ABCB8_10_like"/>
    <property type="match status" value="1"/>
</dbReference>
<dbReference type="CDD" id="cd03249">
    <property type="entry name" value="ABC_MTABC3_MDL1_MDL2"/>
    <property type="match status" value="1"/>
</dbReference>
<comment type="similarity">
    <text evidence="2">Belongs to the ABC transporter superfamily.</text>
</comment>
<dbReference type="GO" id="GO:0090374">
    <property type="term" value="P:oligopeptide export from mitochondrion"/>
    <property type="evidence" value="ECO:0007669"/>
    <property type="project" value="TreeGrafter"/>
</dbReference>
<dbReference type="SUPFAM" id="SSF52540">
    <property type="entry name" value="P-loop containing nucleoside triphosphate hydrolases"/>
    <property type="match status" value="1"/>
</dbReference>
<feature type="transmembrane region" description="Helical" evidence="9">
    <location>
        <begin position="171"/>
        <end position="191"/>
    </location>
</feature>
<dbReference type="InterPro" id="IPR039421">
    <property type="entry name" value="Type_1_exporter"/>
</dbReference>
<evidence type="ECO:0000256" key="5">
    <source>
        <dbReference type="ARBA" id="ARBA00022840"/>
    </source>
</evidence>
<accession>A0A285PCH9</accession>
<dbReference type="Proteomes" id="UP000219439">
    <property type="component" value="Unassembled WGS sequence"/>
</dbReference>
<dbReference type="PANTHER" id="PTHR43394:SF1">
    <property type="entry name" value="ATP-BINDING CASSETTE SUB-FAMILY B MEMBER 10, MITOCHONDRIAL"/>
    <property type="match status" value="1"/>
</dbReference>
<dbReference type="GO" id="GO:0016887">
    <property type="term" value="F:ATP hydrolysis activity"/>
    <property type="evidence" value="ECO:0007669"/>
    <property type="project" value="InterPro"/>
</dbReference>
<dbReference type="PROSITE" id="PS50929">
    <property type="entry name" value="ABC_TM1F"/>
    <property type="match status" value="1"/>
</dbReference>
<dbReference type="InterPro" id="IPR017871">
    <property type="entry name" value="ABC_transporter-like_CS"/>
</dbReference>
<evidence type="ECO:0000256" key="1">
    <source>
        <dbReference type="ARBA" id="ARBA00004651"/>
    </source>
</evidence>
<evidence type="ECO:0000259" key="11">
    <source>
        <dbReference type="PROSITE" id="PS50929"/>
    </source>
</evidence>
<dbReference type="InterPro" id="IPR011918">
    <property type="entry name" value="ABC_MsbA_ATP-bd"/>
</dbReference>
<dbReference type="FunFam" id="3.40.50.300:FF:000218">
    <property type="entry name" value="Multidrug ABC transporter ATP-binding protein"/>
    <property type="match status" value="1"/>
</dbReference>
<dbReference type="InterPro" id="IPR003439">
    <property type="entry name" value="ABC_transporter-like_ATP-bd"/>
</dbReference>
<dbReference type="InterPro" id="IPR011527">
    <property type="entry name" value="ABC1_TM_dom"/>
</dbReference>
<evidence type="ECO:0000256" key="2">
    <source>
        <dbReference type="ARBA" id="ARBA00005417"/>
    </source>
</evidence>
<dbReference type="SUPFAM" id="SSF90123">
    <property type="entry name" value="ABC transporter transmembrane region"/>
    <property type="match status" value="1"/>
</dbReference>
<dbReference type="PANTHER" id="PTHR43394">
    <property type="entry name" value="ATP-DEPENDENT PERMEASE MDL1, MITOCHONDRIAL"/>
    <property type="match status" value="1"/>
</dbReference>
<organism evidence="12 13">
    <name type="scientific">Cohaesibacter gelatinilyticus</name>
    <dbReference type="NCBI Taxonomy" id="372072"/>
    <lineage>
        <taxon>Bacteria</taxon>
        <taxon>Pseudomonadati</taxon>
        <taxon>Pseudomonadota</taxon>
        <taxon>Alphaproteobacteria</taxon>
        <taxon>Hyphomicrobiales</taxon>
        <taxon>Cohaesibacteraceae</taxon>
    </lineage>
</organism>
<dbReference type="OrthoDB" id="9804259at2"/>
<feature type="domain" description="ABC transporter" evidence="10">
    <location>
        <begin position="347"/>
        <end position="583"/>
    </location>
</feature>
<evidence type="ECO:0000259" key="10">
    <source>
        <dbReference type="PROSITE" id="PS50893"/>
    </source>
</evidence>
<dbReference type="AlphaFoldDB" id="A0A285PCH9"/>
<dbReference type="Pfam" id="PF00005">
    <property type="entry name" value="ABC_tran"/>
    <property type="match status" value="1"/>
</dbReference>
<keyword evidence="6 9" id="KW-1133">Transmembrane helix</keyword>
<dbReference type="Gene3D" id="3.40.50.300">
    <property type="entry name" value="P-loop containing nucleotide triphosphate hydrolases"/>
    <property type="match status" value="1"/>
</dbReference>
<name>A0A285PCH9_9HYPH</name>
<dbReference type="InterPro" id="IPR027417">
    <property type="entry name" value="P-loop_NTPase"/>
</dbReference>
<feature type="transmembrane region" description="Helical" evidence="9">
    <location>
        <begin position="251"/>
        <end position="273"/>
    </location>
</feature>
<evidence type="ECO:0000256" key="8">
    <source>
        <dbReference type="ARBA" id="ARBA00024725"/>
    </source>
</evidence>
<sequence>MTKKAASNARSFQPLMRLAPYALRYKRLVLMALFSLLLASGATLSLPTFVRGLVDQGLSQGDIGFVDQYAGWLLLVVVFLALGSALRYYFVIVLGERVVNDLRSDVFSKLTLLSPHFYDQARSGEVISRLTADATQIKSAVGASASMALRNFLLFVGAGAMMVYTSPSMSAMVLAALPFIVLPMVALGRWVRGRQRFAQDRLADSSAFATEAIGAMRILQAFGQEKRARGFFSARIEEAFEAAQKSVQARAVLTAFAIFVIFSSIIGVLWFAAQDVAAGNLSAGALSQFVLYSMLAAAGLGGMSEVWGEISQASGAAERLFELLDEKVMIESPAEGRHLVADQKLDVHFDDVGFAYPGHPEKEILKDLSFSIKAGETVAIVGPSGAGKSTLFQLLMRFYDLSDGMIRIGGEEIRTLDLASLRHAMAMVPQEPVVFAMSVAENIAMGRQEADRTEIESAAKAAHAHEFIQHLGDGYETSVGERGVMLSGGQRQRLAIARAILKDAPLLLLDEATSALDAESEELVQEALNELMVGRTTLVIAHRLATVKKADRILVLDQGRLIEEGNHEGLIAKGGLYARLARLQFGYEERIEEAATVS</sequence>
<keyword evidence="5 12" id="KW-0067">ATP-binding</keyword>
<dbReference type="PROSITE" id="PS00211">
    <property type="entry name" value="ABC_TRANSPORTER_1"/>
    <property type="match status" value="1"/>
</dbReference>
<evidence type="ECO:0000313" key="12">
    <source>
        <dbReference type="EMBL" id="SNZ18937.1"/>
    </source>
</evidence>
<dbReference type="PROSITE" id="PS50893">
    <property type="entry name" value="ABC_TRANSPORTER_2"/>
    <property type="match status" value="1"/>
</dbReference>
<feature type="domain" description="ABC transmembrane type-1" evidence="11">
    <location>
        <begin position="30"/>
        <end position="312"/>
    </location>
</feature>
<dbReference type="SMART" id="SM00382">
    <property type="entry name" value="AAA"/>
    <property type="match status" value="1"/>
</dbReference>
<dbReference type="NCBIfam" id="TIGR02204">
    <property type="entry name" value="MsbA_rel"/>
    <property type="match status" value="1"/>
</dbReference>
<proteinExistence type="inferred from homology"/>
<keyword evidence="4" id="KW-0547">Nucleotide-binding</keyword>
<evidence type="ECO:0000256" key="3">
    <source>
        <dbReference type="ARBA" id="ARBA00022692"/>
    </source>
</evidence>
<gene>
    <name evidence="12" type="ORF">SAMN06265368_2014</name>
</gene>
<dbReference type="InterPro" id="IPR036640">
    <property type="entry name" value="ABC1_TM_sf"/>
</dbReference>
<reference evidence="12 13" key="1">
    <citation type="submission" date="2017-09" db="EMBL/GenBank/DDBJ databases">
        <authorList>
            <person name="Ehlers B."/>
            <person name="Leendertz F.H."/>
        </authorList>
    </citation>
    <scope>NUCLEOTIDE SEQUENCE [LARGE SCALE GENOMIC DNA]</scope>
    <source>
        <strain evidence="12 13">DSM 18289</strain>
    </source>
</reference>
<keyword evidence="7 9" id="KW-0472">Membrane</keyword>
<keyword evidence="13" id="KW-1185">Reference proteome</keyword>